<dbReference type="InterPro" id="IPR021560">
    <property type="entry name" value="DUF3021"/>
</dbReference>
<feature type="transmembrane region" description="Helical" evidence="1">
    <location>
        <begin position="54"/>
        <end position="75"/>
    </location>
</feature>
<keyword evidence="1" id="KW-1133">Transmembrane helix</keyword>
<feature type="transmembrane region" description="Helical" evidence="1">
    <location>
        <begin position="12"/>
        <end position="34"/>
    </location>
</feature>
<accession>A0A926DDB2</accession>
<dbReference type="EMBL" id="JACRSN010000027">
    <property type="protein sequence ID" value="MBC8534915.1"/>
    <property type="molecule type" value="Genomic_DNA"/>
</dbReference>
<proteinExistence type="predicted"/>
<dbReference type="AlphaFoldDB" id="A0A926DDB2"/>
<feature type="transmembrane region" description="Helical" evidence="1">
    <location>
        <begin position="114"/>
        <end position="136"/>
    </location>
</feature>
<reference evidence="2" key="1">
    <citation type="submission" date="2020-08" db="EMBL/GenBank/DDBJ databases">
        <title>Genome public.</title>
        <authorList>
            <person name="Liu C."/>
            <person name="Sun Q."/>
        </authorList>
    </citation>
    <scope>NUCLEOTIDE SEQUENCE</scope>
    <source>
        <strain evidence="2">NSJ-40</strain>
    </source>
</reference>
<dbReference type="RefSeq" id="WP_249320556.1">
    <property type="nucleotide sequence ID" value="NZ_JACRSN010000027.1"/>
</dbReference>
<evidence type="ECO:0000256" key="1">
    <source>
        <dbReference type="SAM" id="Phobius"/>
    </source>
</evidence>
<evidence type="ECO:0000313" key="2">
    <source>
        <dbReference type="EMBL" id="MBC8534915.1"/>
    </source>
</evidence>
<evidence type="ECO:0000313" key="3">
    <source>
        <dbReference type="Proteomes" id="UP000651482"/>
    </source>
</evidence>
<organism evidence="2 3">
    <name type="scientific">Yeguia hominis</name>
    <dbReference type="NCBI Taxonomy" id="2763662"/>
    <lineage>
        <taxon>Bacteria</taxon>
        <taxon>Bacillati</taxon>
        <taxon>Bacillota</taxon>
        <taxon>Clostridia</taxon>
        <taxon>Eubacteriales</taxon>
        <taxon>Yeguiaceae</taxon>
        <taxon>Yeguia</taxon>
    </lineage>
</organism>
<gene>
    <name evidence="2" type="ORF">IAG03_13205</name>
</gene>
<protein>
    <submittedName>
        <fullName evidence="2">DUF3021 domain-containing protein</fullName>
    </submittedName>
</protein>
<feature type="transmembrane region" description="Helical" evidence="1">
    <location>
        <begin position="87"/>
        <end position="108"/>
    </location>
</feature>
<keyword evidence="1" id="KW-0472">Membrane</keyword>
<keyword evidence="1" id="KW-0812">Transmembrane</keyword>
<sequence length="158" mass="17395">MKKKLIGRGVIGFPVGIAIGYVITVIISICIGDGFFHPVTLELANKMGSELNAILIQTGLSGIMGTGFAMASVIWEIDSWSLAKQSGFYFAIACVIMFPISYFANWMPHSTGGILSYVGIFVAIFLATWVAQYFVWKRKIKKMNEGIKDNNDNILKSE</sequence>
<name>A0A926DDB2_9FIRM</name>
<dbReference type="Pfam" id="PF11457">
    <property type="entry name" value="DUF3021"/>
    <property type="match status" value="1"/>
</dbReference>
<dbReference type="Proteomes" id="UP000651482">
    <property type="component" value="Unassembled WGS sequence"/>
</dbReference>
<comment type="caution">
    <text evidence="2">The sequence shown here is derived from an EMBL/GenBank/DDBJ whole genome shotgun (WGS) entry which is preliminary data.</text>
</comment>
<keyword evidence="3" id="KW-1185">Reference proteome</keyword>